<dbReference type="EMBL" id="JAHRHY010000003">
    <property type="protein sequence ID" value="KAG9070923.1"/>
    <property type="molecule type" value="Genomic_DNA"/>
</dbReference>
<gene>
    <name evidence="1" type="ORF">KI688_008466</name>
</gene>
<evidence type="ECO:0000313" key="2">
    <source>
        <dbReference type="Proteomes" id="UP000707451"/>
    </source>
</evidence>
<comment type="caution">
    <text evidence="1">The sequence shown here is derived from an EMBL/GenBank/DDBJ whole genome shotgun (WGS) entry which is preliminary data.</text>
</comment>
<organism evidence="1 2">
    <name type="scientific">Linnemannia hyalina</name>
    <dbReference type="NCBI Taxonomy" id="64524"/>
    <lineage>
        <taxon>Eukaryota</taxon>
        <taxon>Fungi</taxon>
        <taxon>Fungi incertae sedis</taxon>
        <taxon>Mucoromycota</taxon>
        <taxon>Mortierellomycotina</taxon>
        <taxon>Mortierellomycetes</taxon>
        <taxon>Mortierellales</taxon>
        <taxon>Mortierellaceae</taxon>
        <taxon>Linnemannia</taxon>
    </lineage>
</organism>
<reference evidence="1" key="1">
    <citation type="submission" date="2021-06" db="EMBL/GenBank/DDBJ databases">
        <title>Genome Sequence of Mortierella hyaline Strain SCG-10, a Cold-Adapted, Nitrate-Reducing Fungus Isolated from Soil in Minnesota, USA.</title>
        <authorList>
            <person name="Aldossari N."/>
        </authorList>
    </citation>
    <scope>NUCLEOTIDE SEQUENCE</scope>
    <source>
        <strain evidence="1">SCG-10</strain>
    </source>
</reference>
<protein>
    <submittedName>
        <fullName evidence="1">Uncharacterized protein</fullName>
    </submittedName>
</protein>
<name>A0A9P7Y260_9FUNG</name>
<keyword evidence="2" id="KW-1185">Reference proteome</keyword>
<dbReference type="OrthoDB" id="10385891at2759"/>
<sequence length="124" mass="14554">MDIMSRPFIHADKFKSAPEDILPDDQFLTTYLYFFPEQVYAVRPPLSAAVISRRFEAIDNHVLQMKRKATDLDQEGFEELRKDCDRQASKRKRVKVLSHQAVDDNPFPEDGSECEETNRWIYSL</sequence>
<dbReference type="Proteomes" id="UP000707451">
    <property type="component" value="Unassembled WGS sequence"/>
</dbReference>
<accession>A0A9P7Y260</accession>
<evidence type="ECO:0000313" key="1">
    <source>
        <dbReference type="EMBL" id="KAG9070923.1"/>
    </source>
</evidence>
<proteinExistence type="predicted"/>
<dbReference type="AlphaFoldDB" id="A0A9P7Y260"/>